<comment type="subcellular location">
    <subcellularLocation>
        <location evidence="1">Nucleus</location>
    </subcellularLocation>
</comment>
<keyword evidence="7" id="KW-1133">Transmembrane helix</keyword>
<dbReference type="PROSITE" id="PS50888">
    <property type="entry name" value="BHLH"/>
    <property type="match status" value="1"/>
</dbReference>
<evidence type="ECO:0000256" key="2">
    <source>
        <dbReference type="ARBA" id="ARBA00023015"/>
    </source>
</evidence>
<feature type="region of interest" description="Disordered" evidence="6">
    <location>
        <begin position="1"/>
        <end position="20"/>
    </location>
</feature>
<feature type="coiled-coil region" evidence="5">
    <location>
        <begin position="57"/>
        <end position="84"/>
    </location>
</feature>
<dbReference type="GO" id="GO:0000977">
    <property type="term" value="F:RNA polymerase II transcription regulatory region sequence-specific DNA binding"/>
    <property type="evidence" value="ECO:0007669"/>
    <property type="project" value="TreeGrafter"/>
</dbReference>
<dbReference type="GO" id="GO:0000981">
    <property type="term" value="F:DNA-binding transcription factor activity, RNA polymerase II-specific"/>
    <property type="evidence" value="ECO:0007669"/>
    <property type="project" value="TreeGrafter"/>
</dbReference>
<dbReference type="InterPro" id="IPR036638">
    <property type="entry name" value="HLH_DNA-bd_sf"/>
</dbReference>
<evidence type="ECO:0000256" key="4">
    <source>
        <dbReference type="ARBA" id="ARBA00023242"/>
    </source>
</evidence>
<keyword evidence="7" id="KW-0472">Membrane</keyword>
<dbReference type="Proteomes" id="UP000593562">
    <property type="component" value="Unassembled WGS sequence"/>
</dbReference>
<keyword evidence="4" id="KW-0539">Nucleus</keyword>
<name>A0A7J7CL12_TRIWF</name>
<evidence type="ECO:0000256" key="1">
    <source>
        <dbReference type="ARBA" id="ARBA00004123"/>
    </source>
</evidence>
<evidence type="ECO:0000256" key="3">
    <source>
        <dbReference type="ARBA" id="ARBA00023163"/>
    </source>
</evidence>
<accession>A0A7J7CL12</accession>
<evidence type="ECO:0000256" key="6">
    <source>
        <dbReference type="SAM" id="MobiDB-lite"/>
    </source>
</evidence>
<dbReference type="InterPro" id="IPR011598">
    <property type="entry name" value="bHLH_dom"/>
</dbReference>
<comment type="caution">
    <text evidence="9">The sequence shown here is derived from an EMBL/GenBank/DDBJ whole genome shotgun (WGS) entry which is preliminary data.</text>
</comment>
<feature type="transmembrane region" description="Helical" evidence="7">
    <location>
        <begin position="171"/>
        <end position="193"/>
    </location>
</feature>
<keyword evidence="5" id="KW-0175">Coiled coil</keyword>
<dbReference type="AlphaFoldDB" id="A0A7J7CL12"/>
<evidence type="ECO:0000259" key="8">
    <source>
        <dbReference type="PROSITE" id="PS50888"/>
    </source>
</evidence>
<dbReference type="GO" id="GO:0046983">
    <property type="term" value="F:protein dimerization activity"/>
    <property type="evidence" value="ECO:0007669"/>
    <property type="project" value="InterPro"/>
</dbReference>
<evidence type="ECO:0000313" key="10">
    <source>
        <dbReference type="Proteomes" id="UP000593562"/>
    </source>
</evidence>
<keyword evidence="3" id="KW-0804">Transcription</keyword>
<dbReference type="InParanoid" id="A0A7J7CL12"/>
<protein>
    <submittedName>
        <fullName evidence="9">Putative DNA binding protein</fullName>
    </submittedName>
</protein>
<organism evidence="9 10">
    <name type="scientific">Tripterygium wilfordii</name>
    <name type="common">Thunder God vine</name>
    <dbReference type="NCBI Taxonomy" id="458696"/>
    <lineage>
        <taxon>Eukaryota</taxon>
        <taxon>Viridiplantae</taxon>
        <taxon>Streptophyta</taxon>
        <taxon>Embryophyta</taxon>
        <taxon>Tracheophyta</taxon>
        <taxon>Spermatophyta</taxon>
        <taxon>Magnoliopsida</taxon>
        <taxon>eudicotyledons</taxon>
        <taxon>Gunneridae</taxon>
        <taxon>Pentapetalae</taxon>
        <taxon>rosids</taxon>
        <taxon>fabids</taxon>
        <taxon>Celastrales</taxon>
        <taxon>Celastraceae</taxon>
        <taxon>Tripterygium</taxon>
    </lineage>
</organism>
<dbReference type="PANTHER" id="PTHR13935:SF46">
    <property type="entry name" value="TRANSCRIPTION FACTOR BHLH167-RELATED"/>
    <property type="match status" value="1"/>
</dbReference>
<dbReference type="Pfam" id="PF00010">
    <property type="entry name" value="HLH"/>
    <property type="match status" value="1"/>
</dbReference>
<proteinExistence type="predicted"/>
<evidence type="ECO:0000256" key="5">
    <source>
        <dbReference type="SAM" id="Coils"/>
    </source>
</evidence>
<reference evidence="9 10" key="1">
    <citation type="journal article" date="2020" name="Nat. Commun.">
        <title>Genome of Tripterygium wilfordii and identification of cytochrome P450 involved in triptolide biosynthesis.</title>
        <authorList>
            <person name="Tu L."/>
            <person name="Su P."/>
            <person name="Zhang Z."/>
            <person name="Gao L."/>
            <person name="Wang J."/>
            <person name="Hu T."/>
            <person name="Zhou J."/>
            <person name="Zhang Y."/>
            <person name="Zhao Y."/>
            <person name="Liu Y."/>
            <person name="Song Y."/>
            <person name="Tong Y."/>
            <person name="Lu Y."/>
            <person name="Yang J."/>
            <person name="Xu C."/>
            <person name="Jia M."/>
            <person name="Peters R.J."/>
            <person name="Huang L."/>
            <person name="Gao W."/>
        </authorList>
    </citation>
    <scope>NUCLEOTIDE SEQUENCE [LARGE SCALE GENOMIC DNA]</scope>
    <source>
        <strain evidence="10">cv. XIE 37</strain>
        <tissue evidence="9">Leaf</tissue>
    </source>
</reference>
<evidence type="ECO:0000313" key="9">
    <source>
        <dbReference type="EMBL" id="KAF5734750.1"/>
    </source>
</evidence>
<sequence>MKKRSMSSNSRSKIDRKTVEKNRRIHMKGLCFKLAALIPHHYLKSSDKDMLSQQDQLDHATSYIRHLRERVERLNDRKERATRSKTENNLTEDHNNMMIGIGSTSTIPTFELRELGSIIEVILISGVIRNFMLYEVVSILEQEGAEVVSASFTTVGDKVFQTIHAQVLQLYYTYVCVCVSTLSLYIYICTYIIC</sequence>
<gene>
    <name evidence="9" type="ORF">HS088_TW15G00242</name>
</gene>
<dbReference type="PANTHER" id="PTHR13935">
    <property type="entry name" value="ACHAETE-SCUTE TRANSCRIPTION FACTOR-RELATED"/>
    <property type="match status" value="1"/>
</dbReference>
<dbReference type="InterPro" id="IPR015660">
    <property type="entry name" value="MASH1/Ascl1a-like"/>
</dbReference>
<dbReference type="SUPFAM" id="SSF47459">
    <property type="entry name" value="HLH, helix-loop-helix DNA-binding domain"/>
    <property type="match status" value="1"/>
</dbReference>
<feature type="compositionally biased region" description="Low complexity" evidence="6">
    <location>
        <begin position="1"/>
        <end position="11"/>
    </location>
</feature>
<dbReference type="GO" id="GO:0090575">
    <property type="term" value="C:RNA polymerase II transcription regulator complex"/>
    <property type="evidence" value="ECO:0007669"/>
    <property type="project" value="TreeGrafter"/>
</dbReference>
<keyword evidence="7" id="KW-0812">Transmembrane</keyword>
<feature type="domain" description="BHLH" evidence="8">
    <location>
        <begin position="11"/>
        <end position="67"/>
    </location>
</feature>
<keyword evidence="2" id="KW-0805">Transcription regulation</keyword>
<dbReference type="Gene3D" id="4.10.280.10">
    <property type="entry name" value="Helix-loop-helix DNA-binding domain"/>
    <property type="match status" value="1"/>
</dbReference>
<evidence type="ECO:0000256" key="7">
    <source>
        <dbReference type="SAM" id="Phobius"/>
    </source>
</evidence>
<keyword evidence="10" id="KW-1185">Reference proteome</keyword>
<dbReference type="SMART" id="SM00353">
    <property type="entry name" value="HLH"/>
    <property type="match status" value="1"/>
</dbReference>
<dbReference type="EMBL" id="JAAARO010000015">
    <property type="protein sequence ID" value="KAF5734750.1"/>
    <property type="molecule type" value="Genomic_DNA"/>
</dbReference>